<dbReference type="HOGENOM" id="CLU_194317_0_0_9"/>
<reference evidence="1 2" key="1">
    <citation type="submission" date="2011-09" db="EMBL/GenBank/DDBJ databases">
        <title>The Genome Sequence of Bacillus smithii 7_3_47FAA.</title>
        <authorList>
            <consortium name="The Broad Institute Genome Sequencing Platform"/>
            <person name="Earl A."/>
            <person name="Ward D."/>
            <person name="Feldgarden M."/>
            <person name="Gevers D."/>
            <person name="Daigneault M."/>
            <person name="Strauss J."/>
            <person name="Allen-Vercoe E."/>
            <person name="Young S.K."/>
            <person name="Zeng Q."/>
            <person name="Gargeya S."/>
            <person name="Fitzgerald M."/>
            <person name="Haas B."/>
            <person name="Abouelleil A."/>
            <person name="Alvarado L."/>
            <person name="Arachchi H.M."/>
            <person name="Berlin A."/>
            <person name="Brown A."/>
            <person name="Chapman S.B."/>
            <person name="Chen Z."/>
            <person name="Dunbar C."/>
            <person name="Freedman E."/>
            <person name="Gearin G."/>
            <person name="Goldberg J."/>
            <person name="Griggs A."/>
            <person name="Gujja S."/>
            <person name="Heiman D."/>
            <person name="Howarth C."/>
            <person name="Larson L."/>
            <person name="Lui A."/>
            <person name="MacDonald P.J.P."/>
            <person name="Montmayeur A."/>
            <person name="Murphy C."/>
            <person name="Neiman D."/>
            <person name="Pearson M."/>
            <person name="Priest M."/>
            <person name="Roberts A."/>
            <person name="Saif S."/>
            <person name="Shea T."/>
            <person name="Shenoy N."/>
            <person name="Sisk P."/>
            <person name="Stolte C."/>
            <person name="Sykes S."/>
            <person name="Wortman J."/>
            <person name="Nusbaum C."/>
            <person name="Birren B."/>
        </authorList>
    </citation>
    <scope>NUCLEOTIDE SEQUENCE [LARGE SCALE GENOMIC DNA]</scope>
    <source>
        <strain evidence="1 2">7_3_47FAA</strain>
    </source>
</reference>
<accession>G9QJX4</accession>
<dbReference type="EMBL" id="ACWF01000065">
    <property type="protein sequence ID" value="EHL78563.1"/>
    <property type="molecule type" value="Genomic_DNA"/>
</dbReference>
<dbReference type="AlphaFoldDB" id="G9QJX4"/>
<gene>
    <name evidence="1" type="ORF">HMPREF1015_01513</name>
</gene>
<name>G9QJX4_9BACI</name>
<dbReference type="RefSeq" id="WP_003353603.1">
    <property type="nucleotide sequence ID" value="NZ_JH414748.1"/>
</dbReference>
<dbReference type="PATRIC" id="fig|665952.3.peg.1298"/>
<organism evidence="1 2">
    <name type="scientific">Bacillus smithii 7_3_47FAA</name>
    <dbReference type="NCBI Taxonomy" id="665952"/>
    <lineage>
        <taxon>Bacteria</taxon>
        <taxon>Bacillati</taxon>
        <taxon>Bacillota</taxon>
        <taxon>Bacilli</taxon>
        <taxon>Bacillales</taxon>
        <taxon>Bacillaceae</taxon>
        <taxon>Bacillus</taxon>
    </lineage>
</organism>
<keyword evidence="2" id="KW-1185">Reference proteome</keyword>
<comment type="caution">
    <text evidence="1">The sequence shown here is derived from an EMBL/GenBank/DDBJ whole genome shotgun (WGS) entry which is preliminary data.</text>
</comment>
<proteinExistence type="predicted"/>
<evidence type="ECO:0000313" key="2">
    <source>
        <dbReference type="Proteomes" id="UP000011747"/>
    </source>
</evidence>
<evidence type="ECO:0000313" key="1">
    <source>
        <dbReference type="EMBL" id="EHL78563.1"/>
    </source>
</evidence>
<protein>
    <submittedName>
        <fullName evidence="1">Uncharacterized protein</fullName>
    </submittedName>
</protein>
<dbReference type="Proteomes" id="UP000011747">
    <property type="component" value="Unassembled WGS sequence"/>
</dbReference>
<sequence>MKIKLTVHLDIEGQKLMQSGDFKARRKEDIPGIAYEWIQKLKKETGYRDTRINKVIVNNEKK</sequence>